<accession>A0ABN9BAU3</accession>
<sequence length="65" mass="7235">MTKTADKYGDDQRRRHVRDDQDSRHSTGMTRDGNIQGDQRLQNSTGMTEMRHSTGGPETAGTVQG</sequence>
<dbReference type="Proteomes" id="UP001162483">
    <property type="component" value="Unassembled WGS sequence"/>
</dbReference>
<feature type="region of interest" description="Disordered" evidence="1">
    <location>
        <begin position="1"/>
        <end position="65"/>
    </location>
</feature>
<evidence type="ECO:0000256" key="1">
    <source>
        <dbReference type="SAM" id="MobiDB-lite"/>
    </source>
</evidence>
<evidence type="ECO:0000313" key="2">
    <source>
        <dbReference type="EMBL" id="CAI9544707.1"/>
    </source>
</evidence>
<proteinExistence type="predicted"/>
<protein>
    <submittedName>
        <fullName evidence="2">Uncharacterized protein</fullName>
    </submittedName>
</protein>
<feature type="compositionally biased region" description="Basic and acidic residues" evidence="1">
    <location>
        <begin position="1"/>
        <end position="25"/>
    </location>
</feature>
<dbReference type="EMBL" id="CATNWA010003169">
    <property type="protein sequence ID" value="CAI9544707.1"/>
    <property type="molecule type" value="Genomic_DNA"/>
</dbReference>
<keyword evidence="3" id="KW-1185">Reference proteome</keyword>
<organism evidence="2 3">
    <name type="scientific">Staurois parvus</name>
    <dbReference type="NCBI Taxonomy" id="386267"/>
    <lineage>
        <taxon>Eukaryota</taxon>
        <taxon>Metazoa</taxon>
        <taxon>Chordata</taxon>
        <taxon>Craniata</taxon>
        <taxon>Vertebrata</taxon>
        <taxon>Euteleostomi</taxon>
        <taxon>Amphibia</taxon>
        <taxon>Batrachia</taxon>
        <taxon>Anura</taxon>
        <taxon>Neobatrachia</taxon>
        <taxon>Ranoidea</taxon>
        <taxon>Ranidae</taxon>
        <taxon>Staurois</taxon>
    </lineage>
</organism>
<reference evidence="2" key="1">
    <citation type="submission" date="2023-05" db="EMBL/GenBank/DDBJ databases">
        <authorList>
            <person name="Stuckert A."/>
        </authorList>
    </citation>
    <scope>NUCLEOTIDE SEQUENCE</scope>
</reference>
<evidence type="ECO:0000313" key="3">
    <source>
        <dbReference type="Proteomes" id="UP001162483"/>
    </source>
</evidence>
<gene>
    <name evidence="2" type="ORF">SPARVUS_LOCUS2531712</name>
</gene>
<name>A0ABN9BAU3_9NEOB</name>
<feature type="compositionally biased region" description="Polar residues" evidence="1">
    <location>
        <begin position="36"/>
        <end position="47"/>
    </location>
</feature>
<comment type="caution">
    <text evidence="2">The sequence shown here is derived from an EMBL/GenBank/DDBJ whole genome shotgun (WGS) entry which is preliminary data.</text>
</comment>